<dbReference type="Gene3D" id="3.40.50.300">
    <property type="entry name" value="P-loop containing nucleotide triphosphate hydrolases"/>
    <property type="match status" value="1"/>
</dbReference>
<evidence type="ECO:0000256" key="5">
    <source>
        <dbReference type="ARBA" id="ARBA00023015"/>
    </source>
</evidence>
<dbReference type="Pfam" id="PF00271">
    <property type="entry name" value="Helicase_C"/>
    <property type="match status" value="1"/>
</dbReference>
<evidence type="ECO:0000256" key="9">
    <source>
        <dbReference type="HAMAP-Rule" id="MF_01821"/>
    </source>
</evidence>
<gene>
    <name evidence="9" type="primary">rapA</name>
    <name evidence="13" type="ORF">NL53_15460</name>
</gene>
<dbReference type="SUPFAM" id="SSF52540">
    <property type="entry name" value="P-loop containing nucleoside triphosphate hydrolases"/>
    <property type="match status" value="2"/>
</dbReference>
<dbReference type="InterPro" id="IPR000330">
    <property type="entry name" value="SNF2_N"/>
</dbReference>
<dbReference type="Pfam" id="PF18339">
    <property type="entry name" value="Tudor_1_RapA"/>
    <property type="match status" value="1"/>
</dbReference>
<comment type="subunit">
    <text evidence="9">Interacts with the RNAP. Has a higher affinity for the core RNAP than for the holoenzyme. Its ATPase activity is stimulated by binding to RNAP.</text>
</comment>
<keyword evidence="7 9" id="KW-0010">Activator</keyword>
<dbReference type="InterPro" id="IPR040765">
    <property type="entry name" value="Tudor_1_RapA"/>
</dbReference>
<comment type="caution">
    <text evidence="13">The sequence shown here is derived from an EMBL/GenBank/DDBJ whole genome shotgun (WGS) entry which is preliminary data.</text>
</comment>
<keyword evidence="6 9" id="KW-0238">DNA-binding</keyword>
<dbReference type="InterPro" id="IPR014001">
    <property type="entry name" value="Helicase_ATP-bd"/>
</dbReference>
<dbReference type="Gene3D" id="3.30.360.80">
    <property type="match status" value="1"/>
</dbReference>
<keyword evidence="8 9" id="KW-0804">Transcription</keyword>
<dbReference type="GO" id="GO:0004386">
    <property type="term" value="F:helicase activity"/>
    <property type="evidence" value="ECO:0007669"/>
    <property type="project" value="UniProtKB-KW"/>
</dbReference>
<dbReference type="CDD" id="cd18793">
    <property type="entry name" value="SF2_C_SNF"/>
    <property type="match status" value="1"/>
</dbReference>
<dbReference type="InterPro" id="IPR049730">
    <property type="entry name" value="SNF2/RAD54-like_C"/>
</dbReference>
<dbReference type="Gene3D" id="3.40.50.10810">
    <property type="entry name" value="Tandem AAA-ATPase domain"/>
    <property type="match status" value="1"/>
</dbReference>
<dbReference type="SMART" id="SM00487">
    <property type="entry name" value="DEXDc"/>
    <property type="match status" value="1"/>
</dbReference>
<dbReference type="InterPro" id="IPR022737">
    <property type="entry name" value="RapA_C"/>
</dbReference>
<evidence type="ECO:0000259" key="12">
    <source>
        <dbReference type="PROSITE" id="PS51194"/>
    </source>
</evidence>
<organism evidence="13 14">
    <name type="scientific">Vibrio variabilis</name>
    <dbReference type="NCBI Taxonomy" id="990271"/>
    <lineage>
        <taxon>Bacteria</taxon>
        <taxon>Pseudomonadati</taxon>
        <taxon>Pseudomonadota</taxon>
        <taxon>Gammaproteobacteria</taxon>
        <taxon>Vibrionales</taxon>
        <taxon>Vibrionaceae</taxon>
        <taxon>Vibrio</taxon>
    </lineage>
</organism>
<feature type="coiled-coil region" evidence="10">
    <location>
        <begin position="668"/>
        <end position="695"/>
    </location>
</feature>
<evidence type="ECO:0000256" key="7">
    <source>
        <dbReference type="ARBA" id="ARBA00023159"/>
    </source>
</evidence>
<dbReference type="CDD" id="cd18011">
    <property type="entry name" value="DEXDc_RapA"/>
    <property type="match status" value="1"/>
</dbReference>
<dbReference type="EC" id="3.6.4.-" evidence="9"/>
<dbReference type="RefSeq" id="WP_038216258.1">
    <property type="nucleotide sequence ID" value="NZ_JRWM01000027.1"/>
</dbReference>
<keyword evidence="5 9" id="KW-0805">Transcription regulation</keyword>
<dbReference type="InterPro" id="IPR023949">
    <property type="entry name" value="Helicase_RapA"/>
</dbReference>
<comment type="function">
    <text evidence="9">Transcription regulator that activates transcription by stimulating RNA polymerase (RNAP) recycling in case of stress conditions such as supercoiled DNA or high salt concentrations. Probably acts by releasing the RNAP, when it is trapped or immobilized on tightly supercoiled DNA. Does not activate transcription on linear DNA. Probably not involved in DNA repair.</text>
</comment>
<feature type="coiled-coil region" evidence="10">
    <location>
        <begin position="897"/>
        <end position="925"/>
    </location>
</feature>
<evidence type="ECO:0000313" key="14">
    <source>
        <dbReference type="Proteomes" id="UP000030520"/>
    </source>
</evidence>
<proteinExistence type="inferred from homology"/>
<dbReference type="Gene3D" id="2.30.30.140">
    <property type="match status" value="1"/>
</dbReference>
<dbReference type="NCBIfam" id="NF003426">
    <property type="entry name" value="PRK04914.1"/>
    <property type="match status" value="1"/>
</dbReference>
<dbReference type="PANTHER" id="PTHR45766">
    <property type="entry name" value="DNA ANNEALING HELICASE AND ENDONUCLEASE ZRANB3 FAMILY MEMBER"/>
    <property type="match status" value="1"/>
</dbReference>
<evidence type="ECO:0000256" key="6">
    <source>
        <dbReference type="ARBA" id="ARBA00023125"/>
    </source>
</evidence>
<dbReference type="HAMAP" id="MF_01821">
    <property type="entry name" value="Helicase_RapA"/>
    <property type="match status" value="1"/>
</dbReference>
<dbReference type="PROSITE" id="PS51194">
    <property type="entry name" value="HELICASE_CTER"/>
    <property type="match status" value="1"/>
</dbReference>
<keyword evidence="4 9" id="KW-0067">ATP-binding</keyword>
<name>A0ABR4Y7Z1_9VIBR</name>
<feature type="binding site" evidence="9">
    <location>
        <begin position="177"/>
        <end position="184"/>
    </location>
    <ligand>
        <name>ATP</name>
        <dbReference type="ChEBI" id="CHEBI:30616"/>
    </ligand>
</feature>
<evidence type="ECO:0000256" key="2">
    <source>
        <dbReference type="ARBA" id="ARBA00022801"/>
    </source>
</evidence>
<dbReference type="Proteomes" id="UP000030520">
    <property type="component" value="Unassembled WGS sequence"/>
</dbReference>
<keyword evidence="10" id="KW-0175">Coiled coil</keyword>
<keyword evidence="1 9" id="KW-0547">Nucleotide-binding</keyword>
<dbReference type="SMART" id="SM00490">
    <property type="entry name" value="HELICc"/>
    <property type="match status" value="1"/>
</dbReference>
<feature type="short sequence motif" description="DEAH box" evidence="9">
    <location>
        <begin position="280"/>
        <end position="283"/>
    </location>
</feature>
<evidence type="ECO:0000256" key="4">
    <source>
        <dbReference type="ARBA" id="ARBA00022840"/>
    </source>
</evidence>
<dbReference type="Pfam" id="PF00176">
    <property type="entry name" value="SNF2-rel_dom"/>
    <property type="match status" value="1"/>
</dbReference>
<dbReference type="InterPro" id="IPR038718">
    <property type="entry name" value="SNF2-like_sf"/>
</dbReference>
<reference evidence="13 14" key="1">
    <citation type="submission" date="2014-10" db="EMBL/GenBank/DDBJ databases">
        <title>Genome sequencing of Vibrio variabilis T01.</title>
        <authorList>
            <person name="Chan K.-G."/>
            <person name="Mohamad N.I."/>
        </authorList>
    </citation>
    <scope>NUCLEOTIDE SEQUENCE [LARGE SCALE GENOMIC DNA]</scope>
    <source>
        <strain evidence="13 14">T01</strain>
    </source>
</reference>
<keyword evidence="14" id="KW-1185">Reference proteome</keyword>
<evidence type="ECO:0000259" key="11">
    <source>
        <dbReference type="PROSITE" id="PS51192"/>
    </source>
</evidence>
<feature type="domain" description="Helicase ATP-binding" evidence="11">
    <location>
        <begin position="164"/>
        <end position="334"/>
    </location>
</feature>
<dbReference type="Gene3D" id="6.10.140.1500">
    <property type="match status" value="1"/>
</dbReference>
<comment type="similarity">
    <text evidence="9">Belongs to the SNF2/RAD54 helicase family. RapA subfamily.</text>
</comment>
<dbReference type="EMBL" id="JRWM01000027">
    <property type="protein sequence ID" value="KHA59593.1"/>
    <property type="molecule type" value="Genomic_DNA"/>
</dbReference>
<dbReference type="Gene3D" id="2.30.30.930">
    <property type="match status" value="1"/>
</dbReference>
<evidence type="ECO:0000256" key="8">
    <source>
        <dbReference type="ARBA" id="ARBA00023163"/>
    </source>
</evidence>
<evidence type="ECO:0000313" key="13">
    <source>
        <dbReference type="EMBL" id="KHA59593.1"/>
    </source>
</evidence>
<sequence>MTFALGQRWISDTESDLGLGTVVALDARTVTLMFAASEENRVYARNDAPVTRVTFNSGDVIECQQGWSLKVEQVVEEQDLFTYIGTREDTGEEGVMLREIMLSNQIRFNKPQDKLYAGQIDRMDNFVLRYRALMNQYEQHKSPMRGLCGMRAGLIPHQLYIAHEVGRRHAPRVLLADEVGLGKTIEAGMIIHQQVLAGRAERILIVVPETLQHQWLVEMMRRFNLHFSIFDEERCIEAFADSDNPFDTQQYVLCSLDFLRKSRKRFEQALEGEWDLLVVDEAHHLEWSPEKPSREYQVIEGLAERTPGVLLLTATPEQLGRESHFARLRLLDSDRFFDYQEFVKEEEQYAPVADSVSALFSGQKLENDAKNQITELLSEQDVEPLFRIIESDSGEEEKAAARQELIDNLMDRHGTGRVLFRNTRAAIKGFPKRNVNLLPMPIPQQYTTSMRVSGMIGGKMSAEARAVKNLYPEEIFQEFEGEDSSWWQFDSRVNWLLEKITEKRSEKILVIASRASTALQLEQALREREGIRATVFHEGMSILERDKAAAYFAQEEGGAQVLICSEIGSEGRNFQFANQLVMFDLPFNPDLLEQRIGRLDRIGQNRDIDIHVPYLQGTSQAILARWFDEGLNAFAETCPTGRTVYDKYADRLIEMLASGDTTELDDVIAESAAMNKELKAQLEQGRDRLLEMHSNGGEKAQAIVDKIASTDGDTNLVTFALSLFDTIGLDQDDKGENALVVTPSEHMLVPSYPGLPYEGATITFDRDTALSREDMHFISWEHPMIQGGIDLLMSEGVGTAAVSLLKNKALPVGTMLLELIYKVDAQAPKRSGISRFLPTTPIRLMLDGKGNDLSAQVEFESFNRQLSPVGRHIATKLVSSVQAQVHQLVAAGETLIVEKVEAIRNQAQQEMQASLNSELERLQALKAVNPNIRDEEIDAIDEQIKELTGYIGQAQYQLDSLRMIVVSHN</sequence>
<dbReference type="Gene3D" id="6.10.140.2230">
    <property type="match status" value="1"/>
</dbReference>
<dbReference type="InterPro" id="IPR001650">
    <property type="entry name" value="Helicase_C-like"/>
</dbReference>
<evidence type="ECO:0000256" key="1">
    <source>
        <dbReference type="ARBA" id="ARBA00022741"/>
    </source>
</evidence>
<dbReference type="PROSITE" id="PS51192">
    <property type="entry name" value="HELICASE_ATP_BIND_1"/>
    <property type="match status" value="1"/>
</dbReference>
<evidence type="ECO:0000256" key="3">
    <source>
        <dbReference type="ARBA" id="ARBA00022806"/>
    </source>
</evidence>
<keyword evidence="2 9" id="KW-0378">Hydrolase</keyword>
<feature type="domain" description="Helicase C-terminal" evidence="12">
    <location>
        <begin position="492"/>
        <end position="668"/>
    </location>
</feature>
<dbReference type="PANTHER" id="PTHR45766:SF6">
    <property type="entry name" value="SWI_SNF-RELATED MATRIX-ASSOCIATED ACTIN-DEPENDENT REGULATOR OF CHROMATIN SUBFAMILY A-LIKE PROTEIN 1"/>
    <property type="match status" value="1"/>
</dbReference>
<dbReference type="InterPro" id="IPR057342">
    <property type="entry name" value="DEXDc_RapA"/>
</dbReference>
<dbReference type="Pfam" id="PF18337">
    <property type="entry name" value="Tudor_RapA"/>
    <property type="match status" value="1"/>
</dbReference>
<dbReference type="InterPro" id="IPR027417">
    <property type="entry name" value="P-loop_NTPase"/>
</dbReference>
<accession>A0ABR4Y7Z1</accession>
<dbReference type="InterPro" id="IPR040766">
    <property type="entry name" value="Tudor_2_RapA"/>
</dbReference>
<evidence type="ECO:0000256" key="10">
    <source>
        <dbReference type="SAM" id="Coils"/>
    </source>
</evidence>
<dbReference type="Pfam" id="PF12137">
    <property type="entry name" value="RapA_C"/>
    <property type="match status" value="1"/>
</dbReference>
<protein>
    <recommendedName>
        <fullName evidence="9">RNA polymerase-associated protein RapA</fullName>
        <ecNumber evidence="9">3.6.4.-</ecNumber>
    </recommendedName>
    <alternativeName>
        <fullName evidence="9">ATP-dependent helicase HepA</fullName>
    </alternativeName>
</protein>
<keyword evidence="3 9" id="KW-0347">Helicase</keyword>